<dbReference type="Gene3D" id="1.10.8.430">
    <property type="entry name" value="Helical domain of apoptotic protease-activating factors"/>
    <property type="match status" value="1"/>
</dbReference>
<dbReference type="Gene3D" id="3.40.50.300">
    <property type="entry name" value="P-loop containing nucleotide triphosphate hydrolases"/>
    <property type="match status" value="1"/>
</dbReference>
<dbReference type="InterPro" id="IPR003591">
    <property type="entry name" value="Leu-rich_rpt_typical-subtyp"/>
</dbReference>
<dbReference type="RefSeq" id="XP_048133537.1">
    <property type="nucleotide sequence ID" value="XM_048277580.1"/>
</dbReference>
<dbReference type="Pfam" id="PF00931">
    <property type="entry name" value="NB-ARC"/>
    <property type="match status" value="1"/>
</dbReference>
<evidence type="ECO:0000256" key="3">
    <source>
        <dbReference type="ARBA" id="ARBA00022821"/>
    </source>
</evidence>
<keyword evidence="3" id="KW-0611">Plant defense</keyword>
<gene>
    <name evidence="7" type="primary">LOC115736060</name>
</gene>
<evidence type="ECO:0000313" key="6">
    <source>
        <dbReference type="Proteomes" id="UP000827889"/>
    </source>
</evidence>
<accession>A0ABM3HAB5</accession>
<evidence type="ECO:0000259" key="5">
    <source>
        <dbReference type="Pfam" id="PF23598"/>
    </source>
</evidence>
<dbReference type="InterPro" id="IPR042197">
    <property type="entry name" value="Apaf_helical"/>
</dbReference>
<dbReference type="Pfam" id="PF23598">
    <property type="entry name" value="LRR_14"/>
    <property type="match status" value="2"/>
</dbReference>
<dbReference type="SUPFAM" id="SSF52540">
    <property type="entry name" value="P-loop containing nucleoside triphosphate hydrolases"/>
    <property type="match status" value="1"/>
</dbReference>
<dbReference type="InterPro" id="IPR032675">
    <property type="entry name" value="LRR_dom_sf"/>
</dbReference>
<sequence length="796" mass="90044">MTKFEIWEDASFLRNILTNLVGRGFMRMLLGSTERNEDVEALSLTSDGCSRNIALEEFAALPNLRFLRVRDIDIFCSFENLPSKLRWLSRQSWRTILRANNFHFSNLVMLDLSYSNIRDGWGGWSQMKMAPELKVLNLTSCHFLTTTPDFSALESLEILILEDCKNLEEIHPSIKDIKTLVSLNVSRCRRLKELPAGVGRMEELKELLLDHTTIKEIHISGDCLMKLETLSARGGSQLAQLPESMGSLMSLTKLDLSFTGIEELPESVGSLKKLETLDASNCALLSHIPDSIGHLTSLSLLNLSCCPKLAQLPYSIASLVSLQRLLLRECSSLTEISNSIGKLSSLAELDLKFTKIEELPESIEHLQNLRTLDIRDTKVTVLPGAIEMLAKLQLRVKKSPRETMPLKMSAPSILLPRQSMEKMKGEAGQRAADMETSDGDYTIAAVQNVVGIDDRAKQISDLLEMEVNDEVRILGIYGTDGIGKTTLAKAVYSRISSCFDGCCFLAEVEETAQNPHGIQFLRTKLKRDILGRDREDPSFDERLEFFQDIFREMKVLVVVDDVRKQSHLHAIVGKQLHWLGPGSRIIVTSKNEEILREYEPEKARTYMVSELDDGQAVELFRKHAFMMQSSTPDYDELANRIVNATEKLPLAVEVIGSFLRGKSIEEWEKIEKSMKLFTMSSGNATVGIEEIWYLCYRELDQHQKDIVLDIACFISGVDARVASYMWPVSSHPTSNCIWVPLARIGENNELQMHRLLRCFGKRILNQVGFGDRIPRKLYTQDMVPKAISREKVHLRV</sequence>
<dbReference type="Gene3D" id="3.80.10.10">
    <property type="entry name" value="Ribonuclease Inhibitor"/>
    <property type="match status" value="2"/>
</dbReference>
<dbReference type="SMART" id="SM00369">
    <property type="entry name" value="LRR_TYP"/>
    <property type="match status" value="4"/>
</dbReference>
<dbReference type="InterPro" id="IPR055414">
    <property type="entry name" value="LRR_R13L4/SHOC2-like"/>
</dbReference>
<dbReference type="InterPro" id="IPR027417">
    <property type="entry name" value="P-loop_NTPase"/>
</dbReference>
<evidence type="ECO:0000256" key="2">
    <source>
        <dbReference type="ARBA" id="ARBA00022737"/>
    </source>
</evidence>
<dbReference type="Proteomes" id="UP000827889">
    <property type="component" value="Chromosome 4"/>
</dbReference>
<dbReference type="InterPro" id="IPR044974">
    <property type="entry name" value="Disease_R_plants"/>
</dbReference>
<protein>
    <submittedName>
        <fullName evidence="7">Disease resistance protein RUN1-like</fullName>
    </submittedName>
</protein>
<feature type="domain" description="NB-ARC" evidence="4">
    <location>
        <begin position="459"/>
        <end position="629"/>
    </location>
</feature>
<keyword evidence="2" id="KW-0677">Repeat</keyword>
<dbReference type="PANTHER" id="PTHR11017:SF570">
    <property type="entry name" value="DISEASE RESISTANCE PROTEIN (TIR-NBS CLASS)-RELATED"/>
    <property type="match status" value="1"/>
</dbReference>
<dbReference type="GeneID" id="115736060"/>
<evidence type="ECO:0000256" key="1">
    <source>
        <dbReference type="ARBA" id="ARBA00022614"/>
    </source>
</evidence>
<organism evidence="6 7">
    <name type="scientific">Rhodamnia argentea</name>
    <dbReference type="NCBI Taxonomy" id="178133"/>
    <lineage>
        <taxon>Eukaryota</taxon>
        <taxon>Viridiplantae</taxon>
        <taxon>Streptophyta</taxon>
        <taxon>Embryophyta</taxon>
        <taxon>Tracheophyta</taxon>
        <taxon>Spermatophyta</taxon>
        <taxon>Magnoliopsida</taxon>
        <taxon>eudicotyledons</taxon>
        <taxon>Gunneridae</taxon>
        <taxon>Pentapetalae</taxon>
        <taxon>rosids</taxon>
        <taxon>malvids</taxon>
        <taxon>Myrtales</taxon>
        <taxon>Myrtaceae</taxon>
        <taxon>Myrtoideae</taxon>
        <taxon>Myrteae</taxon>
        <taxon>Australasian group</taxon>
        <taxon>Rhodamnia</taxon>
    </lineage>
</organism>
<feature type="domain" description="Disease resistance R13L4/SHOC-2-like LRR" evidence="5">
    <location>
        <begin position="325"/>
        <end position="399"/>
    </location>
</feature>
<evidence type="ECO:0000313" key="7">
    <source>
        <dbReference type="RefSeq" id="XP_048133537.1"/>
    </source>
</evidence>
<dbReference type="PRINTS" id="PR00364">
    <property type="entry name" value="DISEASERSIST"/>
</dbReference>
<proteinExistence type="predicted"/>
<evidence type="ECO:0000259" key="4">
    <source>
        <dbReference type="Pfam" id="PF00931"/>
    </source>
</evidence>
<name>A0ABM3HAB5_9MYRT</name>
<dbReference type="SUPFAM" id="SSF52058">
    <property type="entry name" value="L domain-like"/>
    <property type="match status" value="1"/>
</dbReference>
<keyword evidence="1" id="KW-0433">Leucine-rich repeat</keyword>
<feature type="domain" description="Disease resistance R13L4/SHOC-2-like LRR" evidence="5">
    <location>
        <begin position="227"/>
        <end position="306"/>
    </location>
</feature>
<dbReference type="InterPro" id="IPR002182">
    <property type="entry name" value="NB-ARC"/>
</dbReference>
<dbReference type="PANTHER" id="PTHR11017">
    <property type="entry name" value="LEUCINE-RICH REPEAT-CONTAINING PROTEIN"/>
    <property type="match status" value="1"/>
</dbReference>
<keyword evidence="6" id="KW-1185">Reference proteome</keyword>
<reference evidence="7" key="1">
    <citation type="submission" date="2025-08" db="UniProtKB">
        <authorList>
            <consortium name="RefSeq"/>
        </authorList>
    </citation>
    <scope>IDENTIFICATION</scope>
    <source>
        <tissue evidence="7">Leaf</tissue>
    </source>
</reference>